<reference evidence="10" key="2">
    <citation type="submission" date="2021-04" db="EMBL/GenBank/DDBJ databases">
        <authorList>
            <person name="Gilroy R."/>
        </authorList>
    </citation>
    <scope>NUCLEOTIDE SEQUENCE</scope>
    <source>
        <strain evidence="10">2189</strain>
    </source>
</reference>
<keyword evidence="5" id="KW-0809">Transit peptide</keyword>
<dbReference type="InterPro" id="IPR029069">
    <property type="entry name" value="HotDog_dom_sf"/>
</dbReference>
<name>A0A9D1W0T5_9FIRM</name>
<evidence type="ECO:0000256" key="1">
    <source>
        <dbReference type="ARBA" id="ARBA00006500"/>
    </source>
</evidence>
<evidence type="ECO:0000256" key="5">
    <source>
        <dbReference type="ARBA" id="ARBA00022946"/>
    </source>
</evidence>
<dbReference type="Pfam" id="PF01643">
    <property type="entry name" value="Acyl-ACP_TE"/>
    <property type="match status" value="1"/>
</dbReference>
<reference evidence="10" key="1">
    <citation type="journal article" date="2021" name="PeerJ">
        <title>Extensive microbial diversity within the chicken gut microbiome revealed by metagenomics and culture.</title>
        <authorList>
            <person name="Gilroy R."/>
            <person name="Ravi A."/>
            <person name="Getino M."/>
            <person name="Pursley I."/>
            <person name="Horton D.L."/>
            <person name="Alikhan N.F."/>
            <person name="Baker D."/>
            <person name="Gharbi K."/>
            <person name="Hall N."/>
            <person name="Watson M."/>
            <person name="Adriaenssens E.M."/>
            <person name="Foster-Nyarko E."/>
            <person name="Jarju S."/>
            <person name="Secka A."/>
            <person name="Antonio M."/>
            <person name="Oren A."/>
            <person name="Chaudhuri R.R."/>
            <person name="La Ragione R."/>
            <person name="Hildebrand F."/>
            <person name="Pallen M.J."/>
        </authorList>
    </citation>
    <scope>NUCLEOTIDE SEQUENCE</scope>
    <source>
        <strain evidence="10">2189</strain>
    </source>
</reference>
<keyword evidence="2" id="KW-0444">Lipid biosynthesis</keyword>
<evidence type="ECO:0000313" key="10">
    <source>
        <dbReference type="EMBL" id="HIX50329.1"/>
    </source>
</evidence>
<dbReference type="Pfam" id="PF20791">
    <property type="entry name" value="Acyl-ACP_TE_C"/>
    <property type="match status" value="1"/>
</dbReference>
<dbReference type="PANTHER" id="PTHR31727:SF6">
    <property type="entry name" value="OLEOYL-ACYL CARRIER PROTEIN THIOESTERASE 1, CHLOROPLASTIC"/>
    <property type="match status" value="1"/>
</dbReference>
<evidence type="ECO:0000313" key="11">
    <source>
        <dbReference type="Proteomes" id="UP000886847"/>
    </source>
</evidence>
<keyword evidence="7" id="KW-0275">Fatty acid biosynthesis</keyword>
<organism evidence="10 11">
    <name type="scientific">Candidatus Borkfalkia faecavium</name>
    <dbReference type="NCBI Taxonomy" id="2838508"/>
    <lineage>
        <taxon>Bacteria</taxon>
        <taxon>Bacillati</taxon>
        <taxon>Bacillota</taxon>
        <taxon>Clostridia</taxon>
        <taxon>Christensenellales</taxon>
        <taxon>Christensenellaceae</taxon>
        <taxon>Candidatus Borkfalkia</taxon>
    </lineage>
</organism>
<evidence type="ECO:0000256" key="3">
    <source>
        <dbReference type="ARBA" id="ARBA00022801"/>
    </source>
</evidence>
<evidence type="ECO:0000259" key="9">
    <source>
        <dbReference type="Pfam" id="PF20791"/>
    </source>
</evidence>
<proteinExistence type="inferred from homology"/>
<dbReference type="CDD" id="cd00586">
    <property type="entry name" value="4HBT"/>
    <property type="match status" value="1"/>
</dbReference>
<keyword evidence="4" id="KW-0276">Fatty acid metabolism</keyword>
<dbReference type="SUPFAM" id="SSF54637">
    <property type="entry name" value="Thioesterase/thiol ester dehydrase-isomerase"/>
    <property type="match status" value="2"/>
</dbReference>
<accession>A0A9D1W0T5</accession>
<dbReference type="PANTHER" id="PTHR31727">
    <property type="entry name" value="OLEOYL-ACYL CARRIER PROTEIN THIOESTERASE 1, CHLOROPLASTIC"/>
    <property type="match status" value="1"/>
</dbReference>
<dbReference type="Proteomes" id="UP000886847">
    <property type="component" value="Unassembled WGS sequence"/>
</dbReference>
<keyword evidence="3" id="KW-0378">Hydrolase</keyword>
<dbReference type="InterPro" id="IPR002864">
    <property type="entry name" value="Acyl-ACP_thioesterase_NHD"/>
</dbReference>
<dbReference type="InterPro" id="IPR049427">
    <property type="entry name" value="Acyl-ACP_TE_C"/>
</dbReference>
<evidence type="ECO:0000256" key="2">
    <source>
        <dbReference type="ARBA" id="ARBA00022516"/>
    </source>
</evidence>
<evidence type="ECO:0008006" key="12">
    <source>
        <dbReference type="Google" id="ProtNLM"/>
    </source>
</evidence>
<dbReference type="Gene3D" id="3.10.129.10">
    <property type="entry name" value="Hotdog Thioesterase"/>
    <property type="match status" value="2"/>
</dbReference>
<evidence type="ECO:0000256" key="7">
    <source>
        <dbReference type="ARBA" id="ARBA00023160"/>
    </source>
</evidence>
<protein>
    <recommendedName>
        <fullName evidence="12">Acyl-ACP thioesterase</fullName>
    </recommendedName>
</protein>
<keyword evidence="6" id="KW-0443">Lipid metabolism</keyword>
<evidence type="ECO:0000259" key="8">
    <source>
        <dbReference type="Pfam" id="PF01643"/>
    </source>
</evidence>
<dbReference type="InterPro" id="IPR045023">
    <property type="entry name" value="FATA/B"/>
</dbReference>
<dbReference type="GO" id="GO:0016297">
    <property type="term" value="F:fatty acyl-[ACP] hydrolase activity"/>
    <property type="evidence" value="ECO:0007669"/>
    <property type="project" value="InterPro"/>
</dbReference>
<evidence type="ECO:0000256" key="4">
    <source>
        <dbReference type="ARBA" id="ARBA00022832"/>
    </source>
</evidence>
<feature type="domain" description="Acyl-ACP thioesterase-like C-terminal" evidence="9">
    <location>
        <begin position="159"/>
        <end position="214"/>
    </location>
</feature>
<dbReference type="GO" id="GO:0000036">
    <property type="term" value="F:acyl carrier activity"/>
    <property type="evidence" value="ECO:0007669"/>
    <property type="project" value="TreeGrafter"/>
</dbReference>
<comment type="similarity">
    <text evidence="1">Belongs to the acyl-ACP thioesterase family.</text>
</comment>
<dbReference type="AlphaFoldDB" id="A0A9D1W0T5"/>
<evidence type="ECO:0000256" key="6">
    <source>
        <dbReference type="ARBA" id="ARBA00023098"/>
    </source>
</evidence>
<sequence length="247" mass="28283">MQAPSSIERSYTVRNSDADFLQELKPSSLLSFFQEAAGDHAKKMGLGFGLLSEKGCFWVLSKIHAEVEAKPRCGERVTVVTWPHRPNKAIYERSFAVKNEAGEVLIRAYSRWCILQKDGRIVPCSRLEQPQIDFIEERAVCVKDWSVPAVEERTSPAFSLRVANSEYDLNRHVNNIKYADYLFNCFSVQELEERRLRSFQLHYVRQSHEGDLLEFYRRELSPGVFAVEGVKNGAETVVAGQVCFDRV</sequence>
<feature type="domain" description="Acyl-ACP thioesterase N-terminal hotdog" evidence="8">
    <location>
        <begin position="7"/>
        <end position="120"/>
    </location>
</feature>
<gene>
    <name evidence="10" type="ORF">H9851_03500</name>
</gene>
<dbReference type="EMBL" id="DXEW01000018">
    <property type="protein sequence ID" value="HIX50329.1"/>
    <property type="molecule type" value="Genomic_DNA"/>
</dbReference>
<comment type="caution">
    <text evidence="10">The sequence shown here is derived from an EMBL/GenBank/DDBJ whole genome shotgun (WGS) entry which is preliminary data.</text>
</comment>